<keyword evidence="1" id="KW-0805">Transcription regulation</keyword>
<evidence type="ECO:0000313" key="6">
    <source>
        <dbReference type="EMBL" id="NJP68081.1"/>
    </source>
</evidence>
<dbReference type="InterPro" id="IPR009057">
    <property type="entry name" value="Homeodomain-like_sf"/>
</dbReference>
<sequence>MLDQVVFRTDDIPVRDRLEAWRDCMSRTMAPMHVVSSSEGDLSVVQRLVPLGGASVWPADTTACAYNRTRTQIRQADPELVHLTLLSRSCGPLVTRHAGIDATHPPGDFYMLDSSLPIHVRSRHPGDRVTGIGVEVPKAALPRAGRTGLTPLLGRTLSGSSGFGSLLAHFLTSVGDDASQYRHSDVPRLATVLTDLVAGLVAQELDHRPRVPLEVRERNLRLAVRAHIQRNLHDPRLVPASVAAQHHLSLRQLHRLFEGEEYTVAGYIRRLRLERARRALADAESDATQVGAVAARSGFLSTAHFSRAFRSAFGTSPSEYRRAAREGTVELPDRAGRGVAPRSEPSTSPSAGGDAGGRGAAPGPGSAEAAPGAPGAPTPES</sequence>
<dbReference type="InterPro" id="IPR050204">
    <property type="entry name" value="AraC_XylS_family_regulators"/>
</dbReference>
<dbReference type="PANTHER" id="PTHR46796:SF6">
    <property type="entry name" value="ARAC SUBFAMILY"/>
    <property type="match status" value="1"/>
</dbReference>
<accession>A0ABX1AQT1</accession>
<feature type="domain" description="HTH araC/xylS-type" evidence="5">
    <location>
        <begin position="222"/>
        <end position="323"/>
    </location>
</feature>
<dbReference type="InterPro" id="IPR018060">
    <property type="entry name" value="HTH_AraC"/>
</dbReference>
<feature type="compositionally biased region" description="Low complexity" evidence="4">
    <location>
        <begin position="363"/>
        <end position="373"/>
    </location>
</feature>
<evidence type="ECO:0000256" key="1">
    <source>
        <dbReference type="ARBA" id="ARBA00023015"/>
    </source>
</evidence>
<reference evidence="6 7" key="1">
    <citation type="submission" date="2020-03" db="EMBL/GenBank/DDBJ databases">
        <title>Draft genome of Streptomyces sp. ventii, isolated from the Axial Seamount in the Pacific Ocean, and resequencing of the two type strains Streptomyces lonarensis strain NCL 716 and Streptomyces bohaiensis strain 11A07.</title>
        <authorList>
            <person name="Loughran R.M."/>
            <person name="Pfannmuller K.M."/>
            <person name="Wasson B.J."/>
            <person name="Deadmond M.C."/>
            <person name="Paddock B.E."/>
            <person name="Koyack M.J."/>
            <person name="Gallegos D.A."/>
            <person name="Mitchell E.A."/>
            <person name="Ushijima B."/>
            <person name="Saw J.H."/>
            <person name="Mcphail K.L."/>
            <person name="Videau P."/>
        </authorList>
    </citation>
    <scope>NUCLEOTIDE SEQUENCE [LARGE SCALE GENOMIC DNA]</scope>
    <source>
        <strain evidence="7">5675061</strain>
    </source>
</reference>
<dbReference type="RefSeq" id="WP_167934590.1">
    <property type="nucleotide sequence ID" value="NZ_JAAVJB010000167.1"/>
</dbReference>
<protein>
    <submittedName>
        <fullName evidence="6">Helix-turn-helix domain-containing protein</fullName>
    </submittedName>
</protein>
<evidence type="ECO:0000256" key="2">
    <source>
        <dbReference type="ARBA" id="ARBA00023125"/>
    </source>
</evidence>
<feature type="region of interest" description="Disordered" evidence="4">
    <location>
        <begin position="316"/>
        <end position="381"/>
    </location>
</feature>
<dbReference type="PROSITE" id="PS01124">
    <property type="entry name" value="HTH_ARAC_FAMILY_2"/>
    <property type="match status" value="1"/>
</dbReference>
<name>A0ABX1AQT1_9ACTN</name>
<keyword evidence="3" id="KW-0804">Transcription</keyword>
<dbReference type="Gene3D" id="1.10.10.60">
    <property type="entry name" value="Homeodomain-like"/>
    <property type="match status" value="1"/>
</dbReference>
<dbReference type="PROSITE" id="PS00041">
    <property type="entry name" value="HTH_ARAC_FAMILY_1"/>
    <property type="match status" value="1"/>
</dbReference>
<dbReference type="InterPro" id="IPR018062">
    <property type="entry name" value="HTH_AraC-typ_CS"/>
</dbReference>
<dbReference type="SUPFAM" id="SSF46689">
    <property type="entry name" value="Homeodomain-like"/>
    <property type="match status" value="1"/>
</dbReference>
<evidence type="ECO:0000256" key="4">
    <source>
        <dbReference type="SAM" id="MobiDB-lite"/>
    </source>
</evidence>
<feature type="compositionally biased region" description="Basic and acidic residues" evidence="4">
    <location>
        <begin position="319"/>
        <end position="336"/>
    </location>
</feature>
<evidence type="ECO:0000259" key="5">
    <source>
        <dbReference type="PROSITE" id="PS01124"/>
    </source>
</evidence>
<dbReference type="PANTHER" id="PTHR46796">
    <property type="entry name" value="HTH-TYPE TRANSCRIPTIONAL ACTIVATOR RHAS-RELATED"/>
    <property type="match status" value="1"/>
</dbReference>
<keyword evidence="2" id="KW-0238">DNA-binding</keyword>
<organism evidence="6 7">
    <name type="scientific">Streptomyces spiramenti</name>
    <dbReference type="NCBI Taxonomy" id="2720606"/>
    <lineage>
        <taxon>Bacteria</taxon>
        <taxon>Bacillati</taxon>
        <taxon>Actinomycetota</taxon>
        <taxon>Actinomycetes</taxon>
        <taxon>Kitasatosporales</taxon>
        <taxon>Streptomycetaceae</taxon>
        <taxon>Streptomyces</taxon>
    </lineage>
</organism>
<evidence type="ECO:0000256" key="3">
    <source>
        <dbReference type="ARBA" id="ARBA00023163"/>
    </source>
</evidence>
<dbReference type="SMART" id="SM00342">
    <property type="entry name" value="HTH_ARAC"/>
    <property type="match status" value="1"/>
</dbReference>
<keyword evidence="7" id="KW-1185">Reference proteome</keyword>
<comment type="caution">
    <text evidence="6">The sequence shown here is derived from an EMBL/GenBank/DDBJ whole genome shotgun (WGS) entry which is preliminary data.</text>
</comment>
<dbReference type="Pfam" id="PF12833">
    <property type="entry name" value="HTH_18"/>
    <property type="match status" value="1"/>
</dbReference>
<dbReference type="InterPro" id="IPR020449">
    <property type="entry name" value="Tscrpt_reg_AraC-type_HTH"/>
</dbReference>
<feature type="compositionally biased region" description="Gly residues" evidence="4">
    <location>
        <begin position="353"/>
        <end position="362"/>
    </location>
</feature>
<proteinExistence type="predicted"/>
<evidence type="ECO:0000313" key="7">
    <source>
        <dbReference type="Proteomes" id="UP000746503"/>
    </source>
</evidence>
<gene>
    <name evidence="6" type="ORF">HCJ92_17670</name>
</gene>
<dbReference type="EMBL" id="JAAVJB010000167">
    <property type="protein sequence ID" value="NJP68081.1"/>
    <property type="molecule type" value="Genomic_DNA"/>
</dbReference>
<dbReference type="PRINTS" id="PR00032">
    <property type="entry name" value="HTHARAC"/>
</dbReference>
<dbReference type="Proteomes" id="UP000746503">
    <property type="component" value="Unassembled WGS sequence"/>
</dbReference>